<evidence type="ECO:0000259" key="1">
    <source>
        <dbReference type="Pfam" id="PF18171"/>
    </source>
</evidence>
<evidence type="ECO:0000313" key="2">
    <source>
        <dbReference type="EMBL" id="USR91682.1"/>
    </source>
</evidence>
<dbReference type="InterPro" id="IPR050927">
    <property type="entry name" value="TRPM"/>
</dbReference>
<protein>
    <recommendedName>
        <fullName evidence="1">LSDAT prokaryote domain-containing protein</fullName>
    </recommendedName>
</protein>
<gene>
    <name evidence="2" type="ORF">NEA10_02850</name>
</gene>
<accession>A0ABY5AR32</accession>
<reference evidence="2" key="1">
    <citation type="submission" date="2022-06" db="EMBL/GenBank/DDBJ databases">
        <title>Genome sequence of Phormidium yuhuli AB48 isolated from an industrial photobioreactor environment.</title>
        <authorList>
            <person name="Qiu Y."/>
            <person name="Noonan A.J.C."/>
            <person name="Dofher K."/>
            <person name="Koch M."/>
            <person name="Kieft B."/>
            <person name="Lin X."/>
            <person name="Ziels R.M."/>
            <person name="Hallam S.J."/>
        </authorList>
    </citation>
    <scope>NUCLEOTIDE SEQUENCE</scope>
    <source>
        <strain evidence="2">AB48</strain>
    </source>
</reference>
<dbReference type="PANTHER" id="PTHR13800:SF12">
    <property type="entry name" value="TRANSIENT RECEPTOR POTENTIAL CATION CHANNEL SUBFAMILY M MEMBER-LIKE 2"/>
    <property type="match status" value="1"/>
</dbReference>
<name>A0ABY5AR32_9CYAN</name>
<dbReference type="Proteomes" id="UP001056708">
    <property type="component" value="Chromosome"/>
</dbReference>
<dbReference type="InterPro" id="IPR041482">
    <property type="entry name" value="LSDAT_prok"/>
</dbReference>
<sequence>MKLIHFSFKNQHCATGSQINQWSELPQLPYHLGLPTGRPVLVIVGGASKMEVAALSRLQRVFTEIIAPLAQRLNATVIDGGTDCGVMQLMGRARHQIAGTFPLIGVCAIGTVILPDGSPPPSDEAAELEPHHSHFVLVPGDDWGMESPWLAKLATEFAEEAPHGTLVSNGGEITWQDVHCSVAEQRLTWVFEGSGRTADLLAAALRGEKSDPRAQPLLASGYLHRLVLSDDLTPVQSALETHFTTRGSLPST</sequence>
<feature type="domain" description="LSDAT prokaryote" evidence="1">
    <location>
        <begin position="38"/>
        <end position="229"/>
    </location>
</feature>
<keyword evidence="3" id="KW-1185">Reference proteome</keyword>
<organism evidence="2 3">
    <name type="scientific">Phormidium yuhuli AB48</name>
    <dbReference type="NCBI Taxonomy" id="2940671"/>
    <lineage>
        <taxon>Bacteria</taxon>
        <taxon>Bacillati</taxon>
        <taxon>Cyanobacteriota</taxon>
        <taxon>Cyanophyceae</taxon>
        <taxon>Oscillatoriophycideae</taxon>
        <taxon>Oscillatoriales</taxon>
        <taxon>Oscillatoriaceae</taxon>
        <taxon>Phormidium</taxon>
        <taxon>Phormidium yuhuli</taxon>
    </lineage>
</organism>
<dbReference type="Pfam" id="PF18171">
    <property type="entry name" value="LSDAT_prok"/>
    <property type="match status" value="1"/>
</dbReference>
<dbReference type="EMBL" id="CP098611">
    <property type="protein sequence ID" value="USR91682.1"/>
    <property type="molecule type" value="Genomic_DNA"/>
</dbReference>
<proteinExistence type="predicted"/>
<dbReference type="RefSeq" id="WP_252663713.1">
    <property type="nucleotide sequence ID" value="NZ_CP098611.1"/>
</dbReference>
<evidence type="ECO:0000313" key="3">
    <source>
        <dbReference type="Proteomes" id="UP001056708"/>
    </source>
</evidence>
<dbReference type="PANTHER" id="PTHR13800">
    <property type="entry name" value="TRANSIENT RECEPTOR POTENTIAL CATION CHANNEL, SUBFAMILY M, MEMBER 6"/>
    <property type="match status" value="1"/>
</dbReference>